<name>A0A9N8EQH9_9STRA</name>
<dbReference type="Gene3D" id="1.10.10.10">
    <property type="entry name" value="Winged helix-like DNA-binding domain superfamily/Winged helix DNA-binding domain"/>
    <property type="match status" value="1"/>
</dbReference>
<gene>
    <name evidence="7" type="ORF">SEMRO_1412_G270460.1</name>
</gene>
<proteinExistence type="inferred from homology"/>
<dbReference type="GO" id="GO:0043565">
    <property type="term" value="F:sequence-specific DNA binding"/>
    <property type="evidence" value="ECO:0007669"/>
    <property type="project" value="InterPro"/>
</dbReference>
<feature type="region of interest" description="Disordered" evidence="5">
    <location>
        <begin position="336"/>
        <end position="359"/>
    </location>
</feature>
<dbReference type="InterPro" id="IPR000232">
    <property type="entry name" value="HSF_DNA-bd"/>
</dbReference>
<keyword evidence="2" id="KW-0238">DNA-binding</keyword>
<dbReference type="AlphaFoldDB" id="A0A9N8EQH9"/>
<evidence type="ECO:0000256" key="2">
    <source>
        <dbReference type="ARBA" id="ARBA00023125"/>
    </source>
</evidence>
<evidence type="ECO:0000259" key="6">
    <source>
        <dbReference type="SMART" id="SM00415"/>
    </source>
</evidence>
<evidence type="ECO:0000256" key="1">
    <source>
        <dbReference type="ARBA" id="ARBA00004123"/>
    </source>
</evidence>
<evidence type="ECO:0000256" key="3">
    <source>
        <dbReference type="ARBA" id="ARBA00023242"/>
    </source>
</evidence>
<protein>
    <submittedName>
        <fullName evidence="7">Stress transcription factor B-2a</fullName>
    </submittedName>
</protein>
<dbReference type="Proteomes" id="UP001153069">
    <property type="component" value="Unassembled WGS sequence"/>
</dbReference>
<dbReference type="InterPro" id="IPR036388">
    <property type="entry name" value="WH-like_DNA-bd_sf"/>
</dbReference>
<dbReference type="PANTHER" id="PTHR10015">
    <property type="entry name" value="HEAT SHOCK TRANSCRIPTION FACTOR"/>
    <property type="match status" value="1"/>
</dbReference>
<dbReference type="InterPro" id="IPR036390">
    <property type="entry name" value="WH_DNA-bd_sf"/>
</dbReference>
<dbReference type="SUPFAM" id="SSF46785">
    <property type="entry name" value="Winged helix' DNA-binding domain"/>
    <property type="match status" value="1"/>
</dbReference>
<comment type="subcellular location">
    <subcellularLocation>
        <location evidence="1">Nucleus</location>
    </subcellularLocation>
</comment>
<dbReference type="PRINTS" id="PR00056">
    <property type="entry name" value="HSFDOMAIN"/>
</dbReference>
<dbReference type="OrthoDB" id="60033at2759"/>
<reference evidence="7" key="1">
    <citation type="submission" date="2020-06" db="EMBL/GenBank/DDBJ databases">
        <authorList>
            <consortium name="Plant Systems Biology data submission"/>
        </authorList>
    </citation>
    <scope>NUCLEOTIDE SEQUENCE</scope>
    <source>
        <strain evidence="7">D6</strain>
    </source>
</reference>
<dbReference type="SMART" id="SM00415">
    <property type="entry name" value="HSF"/>
    <property type="match status" value="1"/>
</dbReference>
<sequence length="359" mass="39294">MSVNISSRNEDIRDFNAASALAGLAIDNGEGSQANNNKNNNDAAESNMEFHIPQRFTKSGRKRAVPFTIKLMKVLSDKNNAHIITWMPSGKSFNILKPKAFVAEILPHHFKTAKYSSFTRKLHRWGFMRHYRGDEAGAFYHKDFQRGRLDLVEEMTCHKAEPSKSAMAMWDVAPASAPKTEVPRPAVAVVKPMAVRPMPKQAPAMTAGDLKMPMTPSIASLPPASLPPSSLPSAPVAASAAAALEAERLNAAIEREVNRRLKERINAVTLSRQAFAVSALRSQRLASYGTHHHPSHNSPHSQTSQWAAALLLQKEAELLKGPTTLPLDLTGMQFRGFGSNETQLPSAPPRKNFPGARTA</sequence>
<evidence type="ECO:0000313" key="8">
    <source>
        <dbReference type="Proteomes" id="UP001153069"/>
    </source>
</evidence>
<dbReference type="FunFam" id="1.10.10.10:FF:000479">
    <property type="entry name" value="Predicted protein"/>
    <property type="match status" value="1"/>
</dbReference>
<dbReference type="PANTHER" id="PTHR10015:SF206">
    <property type="entry name" value="HSF-TYPE DNA-BINDING DOMAIN-CONTAINING PROTEIN"/>
    <property type="match status" value="1"/>
</dbReference>
<organism evidence="7 8">
    <name type="scientific">Seminavis robusta</name>
    <dbReference type="NCBI Taxonomy" id="568900"/>
    <lineage>
        <taxon>Eukaryota</taxon>
        <taxon>Sar</taxon>
        <taxon>Stramenopiles</taxon>
        <taxon>Ochrophyta</taxon>
        <taxon>Bacillariophyta</taxon>
        <taxon>Bacillariophyceae</taxon>
        <taxon>Bacillariophycidae</taxon>
        <taxon>Naviculales</taxon>
        <taxon>Naviculaceae</taxon>
        <taxon>Seminavis</taxon>
    </lineage>
</organism>
<comment type="similarity">
    <text evidence="4">Belongs to the HSF family.</text>
</comment>
<keyword evidence="8" id="KW-1185">Reference proteome</keyword>
<evidence type="ECO:0000313" key="7">
    <source>
        <dbReference type="EMBL" id="CAB9523399.1"/>
    </source>
</evidence>
<dbReference type="Pfam" id="PF00447">
    <property type="entry name" value="HSF_DNA-bind"/>
    <property type="match status" value="1"/>
</dbReference>
<evidence type="ECO:0000256" key="5">
    <source>
        <dbReference type="SAM" id="MobiDB-lite"/>
    </source>
</evidence>
<comment type="caution">
    <text evidence="7">The sequence shown here is derived from an EMBL/GenBank/DDBJ whole genome shotgun (WGS) entry which is preliminary data.</text>
</comment>
<feature type="domain" description="HSF-type DNA-binding" evidence="6">
    <location>
        <begin position="63"/>
        <end position="158"/>
    </location>
</feature>
<keyword evidence="3" id="KW-0539">Nucleus</keyword>
<dbReference type="EMBL" id="CAICTM010001410">
    <property type="protein sequence ID" value="CAB9523399.1"/>
    <property type="molecule type" value="Genomic_DNA"/>
</dbReference>
<evidence type="ECO:0000256" key="4">
    <source>
        <dbReference type="RuleBase" id="RU004020"/>
    </source>
</evidence>
<dbReference type="GO" id="GO:0005634">
    <property type="term" value="C:nucleus"/>
    <property type="evidence" value="ECO:0007669"/>
    <property type="project" value="UniProtKB-SubCell"/>
</dbReference>
<dbReference type="GO" id="GO:0003700">
    <property type="term" value="F:DNA-binding transcription factor activity"/>
    <property type="evidence" value="ECO:0007669"/>
    <property type="project" value="InterPro"/>
</dbReference>
<accession>A0A9N8EQH9</accession>